<evidence type="ECO:0000313" key="1">
    <source>
        <dbReference type="EMBL" id="GAA3159756.1"/>
    </source>
</evidence>
<reference evidence="2" key="1">
    <citation type="journal article" date="2019" name="Int. J. Syst. Evol. Microbiol.">
        <title>The Global Catalogue of Microorganisms (GCM) 10K type strain sequencing project: providing services to taxonomists for standard genome sequencing and annotation.</title>
        <authorList>
            <consortium name="The Broad Institute Genomics Platform"/>
            <consortium name="The Broad Institute Genome Sequencing Center for Infectious Disease"/>
            <person name="Wu L."/>
            <person name="Ma J."/>
        </authorList>
    </citation>
    <scope>NUCLEOTIDE SEQUENCE [LARGE SCALE GENOMIC DNA]</scope>
    <source>
        <strain evidence="2">JCM 15614</strain>
    </source>
</reference>
<proteinExistence type="predicted"/>
<dbReference type="EMBL" id="BAAAVV010000002">
    <property type="protein sequence ID" value="GAA3159756.1"/>
    <property type="molecule type" value="Genomic_DNA"/>
</dbReference>
<dbReference type="Proteomes" id="UP001499924">
    <property type="component" value="Unassembled WGS sequence"/>
</dbReference>
<dbReference type="InterPro" id="IPR011990">
    <property type="entry name" value="TPR-like_helical_dom_sf"/>
</dbReference>
<gene>
    <name evidence="1" type="ORF">GCM10010531_08980</name>
</gene>
<protein>
    <recommendedName>
        <fullName evidence="3">Tetratricopeptide repeat-containing protein</fullName>
    </recommendedName>
</protein>
<evidence type="ECO:0008006" key="3">
    <source>
        <dbReference type="Google" id="ProtNLM"/>
    </source>
</evidence>
<name>A0ABP6NW83_9ACTN</name>
<keyword evidence="2" id="KW-1185">Reference proteome</keyword>
<comment type="caution">
    <text evidence="1">The sequence shown here is derived from an EMBL/GenBank/DDBJ whole genome shotgun (WGS) entry which is preliminary data.</text>
</comment>
<accession>A0ABP6NW83</accession>
<dbReference type="RefSeq" id="WP_344687381.1">
    <property type="nucleotide sequence ID" value="NZ_BAAAVV010000002.1"/>
</dbReference>
<sequence length="134" mass="14782">MREPLNADETPDARCHRHQALLEAGDVDGARALADELRRERPADGDVYVFIGENYELAGDLREAHRWMTMGLMRMESQIAARGDGAATSASILVQSRYRVRRALELPLDDGDELVEIARSGERTGERTGGSTGD</sequence>
<organism evidence="1 2">
    <name type="scientific">Blastococcus jejuensis</name>
    <dbReference type="NCBI Taxonomy" id="351224"/>
    <lineage>
        <taxon>Bacteria</taxon>
        <taxon>Bacillati</taxon>
        <taxon>Actinomycetota</taxon>
        <taxon>Actinomycetes</taxon>
        <taxon>Geodermatophilales</taxon>
        <taxon>Geodermatophilaceae</taxon>
        <taxon>Blastococcus</taxon>
    </lineage>
</organism>
<dbReference type="SUPFAM" id="SSF48452">
    <property type="entry name" value="TPR-like"/>
    <property type="match status" value="1"/>
</dbReference>
<evidence type="ECO:0000313" key="2">
    <source>
        <dbReference type="Proteomes" id="UP001499924"/>
    </source>
</evidence>
<dbReference type="Gene3D" id="1.25.40.10">
    <property type="entry name" value="Tetratricopeptide repeat domain"/>
    <property type="match status" value="1"/>
</dbReference>